<dbReference type="EMBL" id="BJOD01000111">
    <property type="protein sequence ID" value="GED28790.1"/>
    <property type="molecule type" value="Genomic_DNA"/>
</dbReference>
<evidence type="ECO:0000313" key="5">
    <source>
        <dbReference type="Proteomes" id="UP000317180"/>
    </source>
</evidence>
<dbReference type="RefSeq" id="WP_122953520.1">
    <property type="nucleotide sequence ID" value="NZ_BJOD01000111.1"/>
</dbReference>
<dbReference type="GO" id="GO:0003677">
    <property type="term" value="F:DNA binding"/>
    <property type="evidence" value="ECO:0007669"/>
    <property type="project" value="UniProtKB-KW"/>
</dbReference>
<dbReference type="InterPro" id="IPR041657">
    <property type="entry name" value="HTH_17"/>
</dbReference>
<dbReference type="InterPro" id="IPR010093">
    <property type="entry name" value="SinI_DNA-bd"/>
</dbReference>
<keyword evidence="5" id="KW-1185">Reference proteome</keyword>
<feature type="domain" description="Helix-turn-helix" evidence="1">
    <location>
        <begin position="7"/>
        <end position="55"/>
    </location>
</feature>
<organism evidence="3 4">
    <name type="scientific">Brevibacillus agri</name>
    <dbReference type="NCBI Taxonomy" id="51101"/>
    <lineage>
        <taxon>Bacteria</taxon>
        <taxon>Bacillati</taxon>
        <taxon>Bacillota</taxon>
        <taxon>Bacilli</taxon>
        <taxon>Bacillales</taxon>
        <taxon>Paenibacillaceae</taxon>
        <taxon>Brevibacillus</taxon>
    </lineage>
</organism>
<dbReference type="Proteomes" id="UP000317180">
    <property type="component" value="Unassembled WGS sequence"/>
</dbReference>
<dbReference type="EMBL" id="RHHN01000130">
    <property type="protein sequence ID" value="RNB45678.1"/>
    <property type="molecule type" value="Genomic_DNA"/>
</dbReference>
<evidence type="ECO:0000313" key="2">
    <source>
        <dbReference type="EMBL" id="GED28790.1"/>
    </source>
</evidence>
<dbReference type="Proteomes" id="UP000276178">
    <property type="component" value="Unassembled WGS sequence"/>
</dbReference>
<dbReference type="OrthoDB" id="2909824at2"/>
<dbReference type="AlphaFoldDB" id="A0A3M8A374"/>
<evidence type="ECO:0000259" key="1">
    <source>
        <dbReference type="Pfam" id="PF12728"/>
    </source>
</evidence>
<keyword evidence="3" id="KW-0238">DNA-binding</keyword>
<reference evidence="3 4" key="1">
    <citation type="submission" date="2018-10" db="EMBL/GenBank/DDBJ databases">
        <title>Phylogenomics of Brevibacillus.</title>
        <authorList>
            <person name="Dunlap C."/>
        </authorList>
    </citation>
    <scope>NUCLEOTIDE SEQUENCE [LARGE SCALE GENOMIC DNA]</scope>
    <source>
        <strain evidence="3 4">NRRL NRS 1219</strain>
    </source>
</reference>
<dbReference type="NCBIfam" id="TIGR01764">
    <property type="entry name" value="excise"/>
    <property type="match status" value="1"/>
</dbReference>
<evidence type="ECO:0000313" key="3">
    <source>
        <dbReference type="EMBL" id="RNB45678.1"/>
    </source>
</evidence>
<accession>A0A3M8A374</accession>
<protein>
    <submittedName>
        <fullName evidence="3">DNA-binding protein</fullName>
    </submittedName>
</protein>
<evidence type="ECO:0000313" key="4">
    <source>
        <dbReference type="Proteomes" id="UP000276178"/>
    </source>
</evidence>
<comment type="caution">
    <text evidence="3">The sequence shown here is derived from an EMBL/GenBank/DDBJ whole genome shotgun (WGS) entry which is preliminary data.</text>
</comment>
<gene>
    <name evidence="2" type="ORF">BAG01nite_48920</name>
    <name evidence="3" type="ORF">EB820_25600</name>
</gene>
<proteinExistence type="predicted"/>
<reference evidence="2 5" key="2">
    <citation type="submission" date="2019-06" db="EMBL/GenBank/DDBJ databases">
        <title>Whole genome shotgun sequence of Brevibacillus agri NBRC 15538.</title>
        <authorList>
            <person name="Hosoyama A."/>
            <person name="Uohara A."/>
            <person name="Ohji S."/>
            <person name="Ichikawa N."/>
        </authorList>
    </citation>
    <scope>NUCLEOTIDE SEQUENCE [LARGE SCALE GENOMIC DNA]</scope>
    <source>
        <strain evidence="2 5">NBRC 15538</strain>
    </source>
</reference>
<dbReference type="Pfam" id="PF12728">
    <property type="entry name" value="HTH_17"/>
    <property type="match status" value="1"/>
</dbReference>
<name>A0A3M8A374_9BACL</name>
<sequence>MERNLNLLTVEEARSILRVGRNVMYDLIKNGVPHIKVGKQIRIPYDGLIAWINQQTIAS</sequence>
<dbReference type="GeneID" id="82809857"/>